<keyword evidence="4" id="KW-0411">Iron-sulfur</keyword>
<dbReference type="OrthoDB" id="9767869at2"/>
<dbReference type="Pfam" id="PF01266">
    <property type="entry name" value="DAO"/>
    <property type="match status" value="1"/>
</dbReference>
<dbReference type="Proteomes" id="UP000198597">
    <property type="component" value="Unassembled WGS sequence"/>
</dbReference>
<accession>A0A1H0LJ10</accession>
<dbReference type="Gene3D" id="2.102.10.10">
    <property type="entry name" value="Rieske [2Fe-2S] iron-sulphur domain"/>
    <property type="match status" value="1"/>
</dbReference>
<organism evidence="7 8">
    <name type="scientific">Clostridium gasigenes</name>
    <dbReference type="NCBI Taxonomy" id="94869"/>
    <lineage>
        <taxon>Bacteria</taxon>
        <taxon>Bacillati</taxon>
        <taxon>Bacillota</taxon>
        <taxon>Clostridia</taxon>
        <taxon>Eubacteriales</taxon>
        <taxon>Clostridiaceae</taxon>
        <taxon>Clostridium</taxon>
    </lineage>
</organism>
<dbReference type="Gene3D" id="3.50.50.60">
    <property type="entry name" value="FAD/NAD(P)-binding domain"/>
    <property type="match status" value="1"/>
</dbReference>
<dbReference type="Pfam" id="PF00355">
    <property type="entry name" value="Rieske"/>
    <property type="match status" value="1"/>
</dbReference>
<dbReference type="PANTHER" id="PTHR13847:SF274">
    <property type="entry name" value="RIESKE 2FE-2S IRON-SULFUR PROTEIN YHFW-RELATED"/>
    <property type="match status" value="1"/>
</dbReference>
<dbReference type="InterPro" id="IPR017941">
    <property type="entry name" value="Rieske_2Fe-2S"/>
</dbReference>
<evidence type="ECO:0000256" key="2">
    <source>
        <dbReference type="ARBA" id="ARBA00022723"/>
    </source>
</evidence>
<dbReference type="InterPro" id="IPR036188">
    <property type="entry name" value="FAD/NAD-bd_sf"/>
</dbReference>
<dbReference type="GO" id="GO:0051537">
    <property type="term" value="F:2 iron, 2 sulfur cluster binding"/>
    <property type="evidence" value="ECO:0007669"/>
    <property type="project" value="UniProtKB-KW"/>
</dbReference>
<evidence type="ECO:0000256" key="1">
    <source>
        <dbReference type="ARBA" id="ARBA00022714"/>
    </source>
</evidence>
<dbReference type="Gene3D" id="3.30.9.10">
    <property type="entry name" value="D-Amino Acid Oxidase, subunit A, domain 2"/>
    <property type="match status" value="1"/>
</dbReference>
<dbReference type="InterPro" id="IPR005805">
    <property type="entry name" value="Rieske_Fe-S_prot_C"/>
</dbReference>
<evidence type="ECO:0000256" key="4">
    <source>
        <dbReference type="ARBA" id="ARBA00023014"/>
    </source>
</evidence>
<keyword evidence="3" id="KW-0408">Iron</keyword>
<evidence type="ECO:0000313" key="7">
    <source>
        <dbReference type="EMBL" id="SDO68053.1"/>
    </source>
</evidence>
<dbReference type="STRING" id="94869.SAMN04488529_101104"/>
<feature type="domain" description="Rieske" evidence="6">
    <location>
        <begin position="413"/>
        <end position="496"/>
    </location>
</feature>
<dbReference type="GO" id="GO:0016705">
    <property type="term" value="F:oxidoreductase activity, acting on paired donors, with incorporation or reduction of molecular oxygen"/>
    <property type="evidence" value="ECO:0007669"/>
    <property type="project" value="UniProtKB-ARBA"/>
</dbReference>
<dbReference type="InterPro" id="IPR006076">
    <property type="entry name" value="FAD-dep_OxRdtase"/>
</dbReference>
<dbReference type="GO" id="GO:0004497">
    <property type="term" value="F:monooxygenase activity"/>
    <property type="evidence" value="ECO:0007669"/>
    <property type="project" value="UniProtKB-ARBA"/>
</dbReference>
<dbReference type="PANTHER" id="PTHR13847">
    <property type="entry name" value="SARCOSINE DEHYDROGENASE-RELATED"/>
    <property type="match status" value="1"/>
</dbReference>
<dbReference type="PROSITE" id="PS51296">
    <property type="entry name" value="RIESKE"/>
    <property type="match status" value="1"/>
</dbReference>
<dbReference type="GO" id="GO:0046872">
    <property type="term" value="F:metal ion binding"/>
    <property type="evidence" value="ECO:0007669"/>
    <property type="project" value="UniProtKB-KW"/>
</dbReference>
<keyword evidence="2" id="KW-0479">Metal-binding</keyword>
<dbReference type="SUPFAM" id="SSF51971">
    <property type="entry name" value="Nucleotide-binding domain"/>
    <property type="match status" value="1"/>
</dbReference>
<keyword evidence="5" id="KW-1015">Disulfide bond</keyword>
<dbReference type="EMBL" id="FNJM01000001">
    <property type="protein sequence ID" value="SDO68053.1"/>
    <property type="molecule type" value="Genomic_DNA"/>
</dbReference>
<keyword evidence="1" id="KW-0001">2Fe-2S</keyword>
<gene>
    <name evidence="7" type="ORF">SAMN04488529_101104</name>
</gene>
<dbReference type="RefSeq" id="WP_089964797.1">
    <property type="nucleotide sequence ID" value="NZ_FNJM01000001.1"/>
</dbReference>
<dbReference type="AlphaFoldDB" id="A0A1H0LJ10"/>
<sequence length="508" mass="57446">MENEAYWILSSEGKNYEKLKKDITTECLIVGGGIPGITTAYLLSKKGVKVTVVDAGKICGGCSGRNTGKVTSQHNIIYSKIKSEYNLKKAKSYYEANNKALNLMESIIKENNIDCSFERLPAYTFTESDDYIKDIEDEFEVCKAIGIDCEYHKSLPLPLNIKAAISFNKQAQFNPKKYIDALAEIVIKQGGEIYENTTIKDVDKRKLNKITSEDGYVIYAYNLVIASHHPFYDGMSFYFARLEPERSYIIAMNKTKDFPKGMFINVESPSRTLRSYEGDGENLLLVGGEKHRVGKGDEDKNYYDILESYAKEKFGEDEVKYKWSAQDWLSTDHIPYIGYINAEFDNIYVATGFSKWGMTNGTVAAMIISDLITSGDDEFKETFTPSRSKSYLSKEFIKQNVNVAVEYISGMLRCGDKEVSIENGEMKIVRIKGVDYGAFKDENGKLFIVNIKCTHLGCELRWNNCERSWDCPCHGSRFDYMGNVLEGPAINPLKSYGEGPNKVEPNIL</sequence>
<reference evidence="7 8" key="1">
    <citation type="submission" date="2016-10" db="EMBL/GenBank/DDBJ databases">
        <authorList>
            <person name="de Groot N.N."/>
        </authorList>
    </citation>
    <scope>NUCLEOTIDE SEQUENCE [LARGE SCALE GENOMIC DNA]</scope>
    <source>
        <strain evidence="7 8">DSM 12272</strain>
    </source>
</reference>
<dbReference type="InterPro" id="IPR036922">
    <property type="entry name" value="Rieske_2Fe-2S_sf"/>
</dbReference>
<dbReference type="PRINTS" id="PR00162">
    <property type="entry name" value="RIESKE"/>
</dbReference>
<evidence type="ECO:0000313" key="8">
    <source>
        <dbReference type="Proteomes" id="UP000198597"/>
    </source>
</evidence>
<name>A0A1H0LJ10_9CLOT</name>
<dbReference type="GO" id="GO:0005737">
    <property type="term" value="C:cytoplasm"/>
    <property type="evidence" value="ECO:0007669"/>
    <property type="project" value="TreeGrafter"/>
</dbReference>
<evidence type="ECO:0000256" key="3">
    <source>
        <dbReference type="ARBA" id="ARBA00023004"/>
    </source>
</evidence>
<evidence type="ECO:0000256" key="5">
    <source>
        <dbReference type="ARBA" id="ARBA00023157"/>
    </source>
</evidence>
<proteinExistence type="predicted"/>
<protein>
    <submittedName>
        <fullName evidence="7">Glycine/D-amino acid oxidase</fullName>
    </submittedName>
</protein>
<evidence type="ECO:0000259" key="6">
    <source>
        <dbReference type="PROSITE" id="PS51296"/>
    </source>
</evidence>
<keyword evidence="8" id="KW-1185">Reference proteome</keyword>
<dbReference type="GO" id="GO:0016020">
    <property type="term" value="C:membrane"/>
    <property type="evidence" value="ECO:0007669"/>
    <property type="project" value="InterPro"/>
</dbReference>
<dbReference type="SUPFAM" id="SSF50022">
    <property type="entry name" value="ISP domain"/>
    <property type="match status" value="1"/>
</dbReference>